<evidence type="ECO:0000313" key="3">
    <source>
        <dbReference type="Proteomes" id="UP000030907"/>
    </source>
</evidence>
<feature type="compositionally biased region" description="Polar residues" evidence="1">
    <location>
        <begin position="422"/>
        <end position="432"/>
    </location>
</feature>
<feature type="region of interest" description="Disordered" evidence="1">
    <location>
        <begin position="422"/>
        <end position="443"/>
    </location>
</feature>
<dbReference type="InterPro" id="IPR011990">
    <property type="entry name" value="TPR-like_helical_dom_sf"/>
</dbReference>
<gene>
    <name evidence="2" type="ORF">SKP52_10595</name>
</gene>
<dbReference type="Proteomes" id="UP000030907">
    <property type="component" value="Chromosome"/>
</dbReference>
<reference evidence="2 3" key="1">
    <citation type="journal article" date="2015" name="Int. J. Syst. Evol. Microbiol.">
        <title>Description of Sphingopyxis fribergensis sp. nov. - a soil bacterium with the ability to degrade styrene and phenylacetic acid.</title>
        <authorList>
            <person name="Oelschlagel M."/>
            <person name="Ruckert C."/>
            <person name="Kalinowski J."/>
            <person name="Schmidt G."/>
            <person name="Schlomann M."/>
            <person name="Tischler D."/>
        </authorList>
    </citation>
    <scope>NUCLEOTIDE SEQUENCE [LARGE SCALE GENOMIC DNA]</scope>
    <source>
        <strain evidence="2 3">Kp5.2</strain>
    </source>
</reference>
<protein>
    <submittedName>
        <fullName evidence="2">Putative membrane protein</fullName>
    </submittedName>
</protein>
<dbReference type="AlphaFoldDB" id="A0A0A7PGB6"/>
<keyword evidence="3" id="KW-1185">Reference proteome</keyword>
<accession>A0A0A7PGB6</accession>
<dbReference type="SUPFAM" id="SSF48452">
    <property type="entry name" value="TPR-like"/>
    <property type="match status" value="1"/>
</dbReference>
<dbReference type="EMBL" id="CP009122">
    <property type="protein sequence ID" value="AJA09024.1"/>
    <property type="molecule type" value="Genomic_DNA"/>
</dbReference>
<evidence type="ECO:0000313" key="2">
    <source>
        <dbReference type="EMBL" id="AJA09024.1"/>
    </source>
</evidence>
<proteinExistence type="predicted"/>
<dbReference type="STRING" id="1515612.SKP52_10595"/>
<dbReference type="HOGENOM" id="CLU_688694_0_0_5"/>
<evidence type="ECO:0000256" key="1">
    <source>
        <dbReference type="SAM" id="MobiDB-lite"/>
    </source>
</evidence>
<organism evidence="2 3">
    <name type="scientific">Sphingopyxis fribergensis</name>
    <dbReference type="NCBI Taxonomy" id="1515612"/>
    <lineage>
        <taxon>Bacteria</taxon>
        <taxon>Pseudomonadati</taxon>
        <taxon>Pseudomonadota</taxon>
        <taxon>Alphaproteobacteria</taxon>
        <taxon>Sphingomonadales</taxon>
        <taxon>Sphingomonadaceae</taxon>
        <taxon>Sphingopyxis</taxon>
    </lineage>
</organism>
<sequence length="443" mass="46992">MAPLHSKRRQKLIANLAKRLPDRRAIAKFIVLAGAGLAGAAAAFALAVSGVARLKGPDRALAFIPWEGDALAAKADALVMSGKKLPPERIAAWSLAARRNAPLNGKAVRLLAMAAGLQNNEARAEALMAKAAGLSRRDVLTQVFLVEIAAKNDDLKGALAHYDTALRTSSSAPQILYPRLVKAIEDPRIRDALKPYFKSGAAWPVSFVNFAKDSADADMGSLVDLLLESGGSPDPQAHREQTEALLWVLFHQRKYADLDRLLRSVPGVPANLLTQVGLESLERRGSFGPAAWQLLDDAEAGANVVRDDNTKHTSLAIYANAGTTRPIAQKLLFLAPGRYRLSFKVASTTPGEGRSVGWWLRCMEPVVAQPLWRLDAARGGKGSDIVIGAGCRVQLLQLQASGGGGQTGLEAEISDVVLTSASGGKTLTSSKPETGPKAVDSGE</sequence>
<name>A0A0A7PGB6_9SPHN</name>
<dbReference type="KEGG" id="sphk:SKP52_10595"/>
<dbReference type="Gene3D" id="1.25.40.10">
    <property type="entry name" value="Tetratricopeptide repeat domain"/>
    <property type="match status" value="1"/>
</dbReference>